<sequence>MPANKLANPHGFDHSKHHKAAAFQLRRILPAQDLDEEGFKALRTTLNELRREYLDVEKTGSAQREKLQAVIRAKKAASKKSHPIEDVVGKARRRHEKEATPEENQNQREPTSQEPEADVNSSQKSTAMSDMKATNLSSQTHASQACSSTQHIQVDEGHLDDECLDLPNLCSKFRVNGDNGDTNNADSIGVGLP</sequence>
<evidence type="ECO:0000256" key="1">
    <source>
        <dbReference type="SAM" id="MobiDB-lite"/>
    </source>
</evidence>
<proteinExistence type="predicted"/>
<dbReference type="Proteomes" id="UP001148786">
    <property type="component" value="Unassembled WGS sequence"/>
</dbReference>
<name>A0A9W8JWX2_9AGAR</name>
<feature type="region of interest" description="Disordered" evidence="1">
    <location>
        <begin position="174"/>
        <end position="193"/>
    </location>
</feature>
<evidence type="ECO:0000313" key="2">
    <source>
        <dbReference type="EMBL" id="KAJ3505934.1"/>
    </source>
</evidence>
<reference evidence="2" key="1">
    <citation type="submission" date="2022-07" db="EMBL/GenBank/DDBJ databases">
        <title>Genome Sequence of Agrocybe chaxingu.</title>
        <authorList>
            <person name="Buettner E."/>
        </authorList>
    </citation>
    <scope>NUCLEOTIDE SEQUENCE</scope>
    <source>
        <strain evidence="2">MP-N11</strain>
    </source>
</reference>
<organism evidence="2 3">
    <name type="scientific">Agrocybe chaxingu</name>
    <dbReference type="NCBI Taxonomy" id="84603"/>
    <lineage>
        <taxon>Eukaryota</taxon>
        <taxon>Fungi</taxon>
        <taxon>Dikarya</taxon>
        <taxon>Basidiomycota</taxon>
        <taxon>Agaricomycotina</taxon>
        <taxon>Agaricomycetes</taxon>
        <taxon>Agaricomycetidae</taxon>
        <taxon>Agaricales</taxon>
        <taxon>Agaricineae</taxon>
        <taxon>Strophariaceae</taxon>
        <taxon>Agrocybe</taxon>
    </lineage>
</organism>
<keyword evidence="3" id="KW-1185">Reference proteome</keyword>
<gene>
    <name evidence="2" type="ORF">NLJ89_g7151</name>
</gene>
<dbReference type="EMBL" id="JANKHO010000825">
    <property type="protein sequence ID" value="KAJ3505934.1"/>
    <property type="molecule type" value="Genomic_DNA"/>
</dbReference>
<protein>
    <submittedName>
        <fullName evidence="2">Uncharacterized protein</fullName>
    </submittedName>
</protein>
<feature type="region of interest" description="Disordered" evidence="1">
    <location>
        <begin position="73"/>
        <end position="152"/>
    </location>
</feature>
<feature type="compositionally biased region" description="Polar residues" evidence="1">
    <location>
        <begin position="102"/>
        <end position="152"/>
    </location>
</feature>
<dbReference type="AlphaFoldDB" id="A0A9W8JWX2"/>
<evidence type="ECO:0000313" key="3">
    <source>
        <dbReference type="Proteomes" id="UP001148786"/>
    </source>
</evidence>
<accession>A0A9W8JWX2</accession>
<comment type="caution">
    <text evidence="2">The sequence shown here is derived from an EMBL/GenBank/DDBJ whole genome shotgun (WGS) entry which is preliminary data.</text>
</comment>